<dbReference type="InterPro" id="IPR000353">
    <property type="entry name" value="MHC_II_b_N"/>
</dbReference>
<evidence type="ECO:0000256" key="1">
    <source>
        <dbReference type="ARBA" id="ARBA00023157"/>
    </source>
</evidence>
<name>A0A851F363_PITSO</name>
<dbReference type="OrthoDB" id="10043043at2759"/>
<keyword evidence="5" id="KW-1185">Reference proteome</keyword>
<accession>A0A851F363</accession>
<organism evidence="4 5">
    <name type="scientific">Pitta sordida</name>
    <name type="common">Hooded pitta</name>
    <dbReference type="NCBI Taxonomy" id="9163"/>
    <lineage>
        <taxon>Eukaryota</taxon>
        <taxon>Metazoa</taxon>
        <taxon>Chordata</taxon>
        <taxon>Craniata</taxon>
        <taxon>Vertebrata</taxon>
        <taxon>Euteleostomi</taxon>
        <taxon>Archelosauria</taxon>
        <taxon>Archosauria</taxon>
        <taxon>Dinosauria</taxon>
        <taxon>Saurischia</taxon>
        <taxon>Theropoda</taxon>
        <taxon>Coelurosauria</taxon>
        <taxon>Aves</taxon>
        <taxon>Neognathae</taxon>
        <taxon>Neoaves</taxon>
        <taxon>Telluraves</taxon>
        <taxon>Australaves</taxon>
        <taxon>Passeriformes</taxon>
        <taxon>Pittidae</taxon>
        <taxon>Pitta</taxon>
    </lineage>
</organism>
<evidence type="ECO:0000259" key="3">
    <source>
        <dbReference type="SMART" id="SM00921"/>
    </source>
</evidence>
<keyword evidence="1" id="KW-1015">Disulfide bond</keyword>
<evidence type="ECO:0000256" key="2">
    <source>
        <dbReference type="ARBA" id="ARBA00023180"/>
    </source>
</evidence>
<dbReference type="SUPFAM" id="SSF54452">
    <property type="entry name" value="MHC antigen-recognition domain"/>
    <property type="match status" value="1"/>
</dbReference>
<proteinExistence type="predicted"/>
<dbReference type="Gene3D" id="3.10.320.10">
    <property type="entry name" value="Class II Histocompatibility Antigen, M Beta Chain, Chain B, domain 1"/>
    <property type="match status" value="1"/>
</dbReference>
<dbReference type="GO" id="GO:0019882">
    <property type="term" value="P:antigen processing and presentation"/>
    <property type="evidence" value="ECO:0007669"/>
    <property type="project" value="InterPro"/>
</dbReference>
<dbReference type="SMART" id="SM00921">
    <property type="entry name" value="MHC_II_beta"/>
    <property type="match status" value="1"/>
</dbReference>
<dbReference type="EMBL" id="WEKX01006086">
    <property type="protein sequence ID" value="NWI87138.1"/>
    <property type="molecule type" value="Genomic_DNA"/>
</dbReference>
<dbReference type="Pfam" id="PF00969">
    <property type="entry name" value="MHC_II_beta"/>
    <property type="match status" value="1"/>
</dbReference>
<dbReference type="PANTHER" id="PTHR19944:SF99">
    <property type="entry name" value="HLA CLASS II HISTOCOMPATIBILITY ANTIGEN, DRB1 BETA CHAIN"/>
    <property type="match status" value="1"/>
</dbReference>
<feature type="non-terminal residue" evidence="4">
    <location>
        <position position="1"/>
    </location>
</feature>
<reference evidence="4" key="1">
    <citation type="submission" date="2019-10" db="EMBL/GenBank/DDBJ databases">
        <title>Bird 10,000 Genomes (B10K) Project - Family phase.</title>
        <authorList>
            <person name="Zhang G."/>
        </authorList>
    </citation>
    <scope>NUCLEOTIDE SEQUENCE</scope>
    <source>
        <strain evidence="4">B10K-DU-002-53</strain>
        <tissue evidence="4">Muscle</tissue>
    </source>
</reference>
<dbReference type="InterPro" id="IPR011162">
    <property type="entry name" value="MHC_I/II-like_Ag-recog"/>
</dbReference>
<evidence type="ECO:0000313" key="4">
    <source>
        <dbReference type="EMBL" id="NWI87138.1"/>
    </source>
</evidence>
<feature type="domain" description="MHC class II beta chain N-terminal" evidence="3">
    <location>
        <begin position="21"/>
        <end position="95"/>
    </location>
</feature>
<dbReference type="InterPro" id="IPR014745">
    <property type="entry name" value="MHC_II_a/b_N"/>
</dbReference>
<comment type="caution">
    <text evidence="4">The sequence shown here is derived from an EMBL/GenBank/DDBJ whole genome shotgun (WGS) entry which is preliminary data.</text>
</comment>
<dbReference type="GO" id="GO:0006955">
    <property type="term" value="P:immune response"/>
    <property type="evidence" value="ECO:0007669"/>
    <property type="project" value="InterPro"/>
</dbReference>
<keyword evidence="2" id="KW-0325">Glycoprotein</keyword>
<gene>
    <name evidence="4" type="primary">Hb2l_3</name>
    <name evidence="4" type="ORF">PITSOR_R05497</name>
</gene>
<dbReference type="InterPro" id="IPR050160">
    <property type="entry name" value="MHC/Immunoglobulin"/>
</dbReference>
<dbReference type="AlphaFoldDB" id="A0A851F363"/>
<feature type="non-terminal residue" evidence="4">
    <location>
        <position position="112"/>
    </location>
</feature>
<protein>
    <submittedName>
        <fullName evidence="4">HB2L protein</fullName>
    </submittedName>
</protein>
<dbReference type="PANTHER" id="PTHR19944">
    <property type="entry name" value="MHC CLASS II-RELATED"/>
    <property type="match status" value="1"/>
</dbReference>
<dbReference type="Proteomes" id="UP000633448">
    <property type="component" value="Unassembled WGS sequence"/>
</dbReference>
<sequence length="112" mass="12955">GGHPLTCGPADSGVFQWMGKVECHFINGINCVRFMVRQIYNREQYLHFDSDVGEYVGDTPYGEIQARYRNSQPEFMECAWTAVDWYCRNNYKGVTPFSVERRVPHSPDQSIP</sequence>
<evidence type="ECO:0000313" key="5">
    <source>
        <dbReference type="Proteomes" id="UP000633448"/>
    </source>
</evidence>
<dbReference type="GO" id="GO:0042613">
    <property type="term" value="C:MHC class II protein complex"/>
    <property type="evidence" value="ECO:0007669"/>
    <property type="project" value="InterPro"/>
</dbReference>